<proteinExistence type="predicted"/>
<organism evidence="1 2">
    <name type="scientific">Colletotrichum sidae</name>
    <dbReference type="NCBI Taxonomy" id="1347389"/>
    <lineage>
        <taxon>Eukaryota</taxon>
        <taxon>Fungi</taxon>
        <taxon>Dikarya</taxon>
        <taxon>Ascomycota</taxon>
        <taxon>Pezizomycotina</taxon>
        <taxon>Sordariomycetes</taxon>
        <taxon>Hypocreomycetidae</taxon>
        <taxon>Glomerellales</taxon>
        <taxon>Glomerellaceae</taxon>
        <taxon>Colletotrichum</taxon>
        <taxon>Colletotrichum orbiculare species complex</taxon>
    </lineage>
</organism>
<dbReference type="InterPro" id="IPR027417">
    <property type="entry name" value="P-loop_NTPase"/>
</dbReference>
<dbReference type="Pfam" id="PF17784">
    <property type="entry name" value="Sulfotransfer_4"/>
    <property type="match status" value="1"/>
</dbReference>
<dbReference type="PANTHER" id="PTHR36978:SF4">
    <property type="entry name" value="P-LOOP CONTAINING NUCLEOSIDE TRIPHOSPHATE HYDROLASE PROTEIN"/>
    <property type="match status" value="1"/>
</dbReference>
<evidence type="ECO:0000313" key="1">
    <source>
        <dbReference type="EMBL" id="TEA15219.1"/>
    </source>
</evidence>
<dbReference type="Proteomes" id="UP000295604">
    <property type="component" value="Unassembled WGS sequence"/>
</dbReference>
<dbReference type="EMBL" id="QAPF01000138">
    <property type="protein sequence ID" value="TEA15219.1"/>
    <property type="molecule type" value="Genomic_DNA"/>
</dbReference>
<keyword evidence="2" id="KW-1185">Reference proteome</keyword>
<comment type="caution">
    <text evidence="1">The sequence shown here is derived from an EMBL/GenBank/DDBJ whole genome shotgun (WGS) entry which is preliminary data.</text>
</comment>
<accession>A0A4R8TC76</accession>
<name>A0A4R8TC76_9PEZI</name>
<sequence length="329" mass="36804">MVQIPSSVDMVRILKNLLLLRASICFTNPVRIHPQLIHPHDGLITTHTSQGDEGSASISQALTILGYDGVHHGIQAITSPREWVLFSSAADSTFPTLPSYTGAPLPRDKWDSLFGAYEAVTDMGSFFALPLVAAYPDAKVILVERDVDAWFESMDEAIFKTTWGWRADLVIDHLGPRWGLAGGRTLRKILLGFYGARGVDEMRAAARDRYRRHYAEVRAAVVPGERLLEFKLEDGWGPLCEFLGRDVPRDVPFPVANKRREHLDRVRTRQNRFLKLAVAVGLRRALPWVVGVGAVAAGVYYLTKPTWALEQFEVVLRSVKTHLRSLKLG</sequence>
<reference evidence="1 2" key="1">
    <citation type="submission" date="2018-11" db="EMBL/GenBank/DDBJ databases">
        <title>Genome sequence and assembly of Colletotrichum sidae.</title>
        <authorList>
            <person name="Gan P."/>
            <person name="Shirasu K."/>
        </authorList>
    </citation>
    <scope>NUCLEOTIDE SEQUENCE [LARGE SCALE GENOMIC DNA]</scope>
    <source>
        <strain evidence="1 2">CBS 518.97</strain>
    </source>
</reference>
<dbReference type="InterPro" id="IPR040632">
    <property type="entry name" value="Sulfotransfer_4"/>
</dbReference>
<evidence type="ECO:0000313" key="2">
    <source>
        <dbReference type="Proteomes" id="UP000295604"/>
    </source>
</evidence>
<gene>
    <name evidence="1" type="ORF">C8034_v002372</name>
</gene>
<dbReference type="Gene3D" id="3.40.50.300">
    <property type="entry name" value="P-loop containing nucleotide triphosphate hydrolases"/>
    <property type="match status" value="1"/>
</dbReference>
<dbReference type="SUPFAM" id="SSF52540">
    <property type="entry name" value="P-loop containing nucleoside triphosphate hydrolases"/>
    <property type="match status" value="1"/>
</dbReference>
<dbReference type="AlphaFoldDB" id="A0A4R8TC76"/>
<dbReference type="PANTHER" id="PTHR36978">
    <property type="entry name" value="P-LOOP CONTAINING NUCLEOTIDE TRIPHOSPHATE HYDROLASE"/>
    <property type="match status" value="1"/>
</dbReference>
<protein>
    <submittedName>
        <fullName evidence="1">Uncharacterized protein</fullName>
    </submittedName>
</protein>